<feature type="transmembrane region" description="Helical" evidence="1">
    <location>
        <begin position="9"/>
        <end position="31"/>
    </location>
</feature>
<proteinExistence type="predicted"/>
<dbReference type="Pfam" id="PF11391">
    <property type="entry name" value="DUF2798"/>
    <property type="match status" value="2"/>
</dbReference>
<evidence type="ECO:0000313" key="2">
    <source>
        <dbReference type="EMBL" id="RUT46998.1"/>
    </source>
</evidence>
<evidence type="ECO:0000256" key="1">
    <source>
        <dbReference type="SAM" id="Phobius"/>
    </source>
</evidence>
<comment type="caution">
    <text evidence="2">The sequence shown here is derived from an EMBL/GenBank/DDBJ whole genome shotgun (WGS) entry which is preliminary data.</text>
</comment>
<accession>A0A3S1DWX1</accession>
<sequence length="158" mass="17462">MGKNKKEAFVFTLMMCALMVLGMSGYNVILIKGFTNEVIKDVLIGYIPTFIVALIVEVFIVGKIAKGIVHRMLKDNDPLFKRILLTSLFMVSGMVLCMSLYGALIHGGLSSELPRAYLTNIGRNFIFALPLQLIIVGPISRWLFSTIFSAKVESTPSV</sequence>
<keyword evidence="1" id="KW-1133">Transmembrane helix</keyword>
<reference evidence="2 3" key="1">
    <citation type="submission" date="2018-12" db="EMBL/GenBank/DDBJ databases">
        <authorList>
            <person name="Sun L."/>
            <person name="Chen Z."/>
        </authorList>
    </citation>
    <scope>NUCLEOTIDE SEQUENCE [LARGE SCALE GENOMIC DNA]</scope>
    <source>
        <strain evidence="2 3">DSM 15890</strain>
    </source>
</reference>
<gene>
    <name evidence="2" type="ORF">EJP82_09870</name>
</gene>
<dbReference type="OrthoDB" id="7062363at2"/>
<protein>
    <submittedName>
        <fullName evidence="2">DUF2798 domain-containing protein</fullName>
    </submittedName>
</protein>
<feature type="transmembrane region" description="Helical" evidence="1">
    <location>
        <begin position="125"/>
        <end position="144"/>
    </location>
</feature>
<dbReference type="Proteomes" id="UP000279446">
    <property type="component" value="Unassembled WGS sequence"/>
</dbReference>
<feature type="transmembrane region" description="Helical" evidence="1">
    <location>
        <begin position="83"/>
        <end position="105"/>
    </location>
</feature>
<dbReference type="AlphaFoldDB" id="A0A3S1DWX1"/>
<dbReference type="EMBL" id="RZNY01000006">
    <property type="protein sequence ID" value="RUT46998.1"/>
    <property type="molecule type" value="Genomic_DNA"/>
</dbReference>
<dbReference type="RefSeq" id="WP_127191883.1">
    <property type="nucleotide sequence ID" value="NZ_RZNY01000006.1"/>
</dbReference>
<evidence type="ECO:0000313" key="3">
    <source>
        <dbReference type="Proteomes" id="UP000279446"/>
    </source>
</evidence>
<name>A0A3S1DWX1_9BACL</name>
<dbReference type="InterPro" id="IPR021529">
    <property type="entry name" value="DUF2798"/>
</dbReference>
<feature type="transmembrane region" description="Helical" evidence="1">
    <location>
        <begin position="43"/>
        <end position="62"/>
    </location>
</feature>
<organism evidence="2 3">
    <name type="scientific">Paenibacillus anaericanus</name>
    <dbReference type="NCBI Taxonomy" id="170367"/>
    <lineage>
        <taxon>Bacteria</taxon>
        <taxon>Bacillati</taxon>
        <taxon>Bacillota</taxon>
        <taxon>Bacilli</taxon>
        <taxon>Bacillales</taxon>
        <taxon>Paenibacillaceae</taxon>
        <taxon>Paenibacillus</taxon>
    </lineage>
</organism>
<keyword evidence="1" id="KW-0472">Membrane</keyword>
<keyword evidence="1" id="KW-0812">Transmembrane</keyword>
<keyword evidence="3" id="KW-1185">Reference proteome</keyword>